<dbReference type="Pfam" id="PF00440">
    <property type="entry name" value="TetR_N"/>
    <property type="match status" value="1"/>
</dbReference>
<dbReference type="Gene3D" id="1.10.357.10">
    <property type="entry name" value="Tetracycline Repressor, domain 2"/>
    <property type="match status" value="1"/>
</dbReference>
<dbReference type="InterPro" id="IPR011075">
    <property type="entry name" value="TetR_C"/>
</dbReference>
<sequence>MNLLEARGYNGLSLAAVAERAGTTTAAIYRRFGSKSELVTRAVFRTDGDDVVAETEDLAADLETMIRWSVEKLSRPAALAAIAGLLGAPKPSRVERAADAASASLLVMERLDRAKALGEIRADVDTRVLAAMIDGPVLHAVLGGMAESIDDAWIKALVRIVLTGAAPDSDRTNRKPRKVSA</sequence>
<proteinExistence type="predicted"/>
<gene>
    <name evidence="5" type="ORF">UFOPK1392_02346</name>
</gene>
<feature type="domain" description="HTH tetR-type" evidence="4">
    <location>
        <begin position="1"/>
        <end position="50"/>
    </location>
</feature>
<name>A0A6J5YJC6_9ZZZZ</name>
<dbReference type="SUPFAM" id="SSF48498">
    <property type="entry name" value="Tetracyclin repressor-like, C-terminal domain"/>
    <property type="match status" value="1"/>
</dbReference>
<dbReference type="Pfam" id="PF16859">
    <property type="entry name" value="TetR_C_11"/>
    <property type="match status" value="1"/>
</dbReference>
<evidence type="ECO:0000313" key="5">
    <source>
        <dbReference type="EMBL" id="CAB4324571.1"/>
    </source>
</evidence>
<dbReference type="EMBL" id="CAEMXZ010000172">
    <property type="protein sequence ID" value="CAB4324571.1"/>
    <property type="molecule type" value="Genomic_DNA"/>
</dbReference>
<dbReference type="InterPro" id="IPR036271">
    <property type="entry name" value="Tet_transcr_reg_TetR-rel_C_sf"/>
</dbReference>
<evidence type="ECO:0000256" key="1">
    <source>
        <dbReference type="ARBA" id="ARBA00023015"/>
    </source>
</evidence>
<dbReference type="SUPFAM" id="SSF46689">
    <property type="entry name" value="Homeodomain-like"/>
    <property type="match status" value="1"/>
</dbReference>
<keyword evidence="3" id="KW-0804">Transcription</keyword>
<dbReference type="AlphaFoldDB" id="A0A6J5YJC6"/>
<dbReference type="InterPro" id="IPR009057">
    <property type="entry name" value="Homeodomain-like_sf"/>
</dbReference>
<dbReference type="InterPro" id="IPR050109">
    <property type="entry name" value="HTH-type_TetR-like_transc_reg"/>
</dbReference>
<dbReference type="GO" id="GO:0000976">
    <property type="term" value="F:transcription cis-regulatory region binding"/>
    <property type="evidence" value="ECO:0007669"/>
    <property type="project" value="TreeGrafter"/>
</dbReference>
<dbReference type="InterPro" id="IPR001647">
    <property type="entry name" value="HTH_TetR"/>
</dbReference>
<organism evidence="5">
    <name type="scientific">freshwater metagenome</name>
    <dbReference type="NCBI Taxonomy" id="449393"/>
    <lineage>
        <taxon>unclassified sequences</taxon>
        <taxon>metagenomes</taxon>
        <taxon>ecological metagenomes</taxon>
    </lineage>
</organism>
<keyword evidence="2" id="KW-0238">DNA-binding</keyword>
<dbReference type="PROSITE" id="PS50977">
    <property type="entry name" value="HTH_TETR_2"/>
    <property type="match status" value="1"/>
</dbReference>
<evidence type="ECO:0000259" key="4">
    <source>
        <dbReference type="PROSITE" id="PS50977"/>
    </source>
</evidence>
<dbReference type="PANTHER" id="PTHR30055">
    <property type="entry name" value="HTH-TYPE TRANSCRIPTIONAL REGULATOR RUTR"/>
    <property type="match status" value="1"/>
</dbReference>
<protein>
    <submittedName>
        <fullName evidence="5">Unannotated protein</fullName>
    </submittedName>
</protein>
<accession>A0A6J5YJC6</accession>
<dbReference type="PANTHER" id="PTHR30055:SF230">
    <property type="entry name" value="TRANSCRIPTIONAL REGULATORY PROTEIN (PROBABLY TETR-FAMILY)-RELATED"/>
    <property type="match status" value="1"/>
</dbReference>
<dbReference type="Gene3D" id="1.10.10.60">
    <property type="entry name" value="Homeodomain-like"/>
    <property type="match status" value="1"/>
</dbReference>
<keyword evidence="1" id="KW-0805">Transcription regulation</keyword>
<evidence type="ECO:0000256" key="2">
    <source>
        <dbReference type="ARBA" id="ARBA00023125"/>
    </source>
</evidence>
<evidence type="ECO:0000256" key="3">
    <source>
        <dbReference type="ARBA" id="ARBA00023163"/>
    </source>
</evidence>
<dbReference type="GO" id="GO:0003700">
    <property type="term" value="F:DNA-binding transcription factor activity"/>
    <property type="evidence" value="ECO:0007669"/>
    <property type="project" value="TreeGrafter"/>
</dbReference>
<reference evidence="5" key="1">
    <citation type="submission" date="2020-05" db="EMBL/GenBank/DDBJ databases">
        <authorList>
            <person name="Chiriac C."/>
            <person name="Salcher M."/>
            <person name="Ghai R."/>
            <person name="Kavagutti S V."/>
        </authorList>
    </citation>
    <scope>NUCLEOTIDE SEQUENCE</scope>
</reference>